<dbReference type="GeneID" id="55989356"/>
<dbReference type="OrthoDB" id="4406347at2759"/>
<protein>
    <submittedName>
        <fullName evidence="1">Uncharacterized protein</fullName>
    </submittedName>
</protein>
<reference evidence="2" key="1">
    <citation type="submission" date="2020-06" db="EMBL/GenBank/DDBJ databases">
        <title>A chromosome-scale genome assembly of Talaromyces rugulosus W13939.</title>
        <authorList>
            <person name="Wang B."/>
            <person name="Guo L."/>
            <person name="Ye K."/>
            <person name="Wang L."/>
        </authorList>
    </citation>
    <scope>NUCLEOTIDE SEQUENCE [LARGE SCALE GENOMIC DNA]</scope>
    <source>
        <strain evidence="2">W13939</strain>
    </source>
</reference>
<dbReference type="AlphaFoldDB" id="A0A7H8QLF1"/>
<dbReference type="Proteomes" id="UP000509510">
    <property type="component" value="Chromosome I"/>
</dbReference>
<dbReference type="EMBL" id="CP055898">
    <property type="protein sequence ID" value="QKX54757.1"/>
    <property type="molecule type" value="Genomic_DNA"/>
</dbReference>
<dbReference type="RefSeq" id="XP_035340936.1">
    <property type="nucleotide sequence ID" value="XM_035485043.1"/>
</dbReference>
<sequence>MNNEIVPEEINMVIGQMMEILEGVDRLADVTSEHIERIKLLGDGPIIINKFQTSLEEFDHWSSRAGNGIKDVGLVAGYFVVRYRYAWILECLQDFINTEQVGQLKNSLNSLTLLSHSFKVRSKSSFPYGGTDTPQHELDRILSETYSLRAPFVALEFAISDTPSLLQQSSTHVLTGIDNVTKVITMLNFIPQSAQNTSDEDDWGLCESEIQEMEHHELCMHAYNWYHERGIWLTEDFHMTVHSWEGTRYHEFPESFDFHFTDWIAPDTIEDIMRTVPSPFGANGETVSITLAFPLRQLVALLQQKRMQVEYDRVALCVAKKQGRRRS</sequence>
<organism evidence="1 2">
    <name type="scientific">Talaromyces rugulosus</name>
    <name type="common">Penicillium rugulosum</name>
    <dbReference type="NCBI Taxonomy" id="121627"/>
    <lineage>
        <taxon>Eukaryota</taxon>
        <taxon>Fungi</taxon>
        <taxon>Dikarya</taxon>
        <taxon>Ascomycota</taxon>
        <taxon>Pezizomycotina</taxon>
        <taxon>Eurotiomycetes</taxon>
        <taxon>Eurotiomycetidae</taxon>
        <taxon>Eurotiales</taxon>
        <taxon>Trichocomaceae</taxon>
        <taxon>Talaromyces</taxon>
        <taxon>Talaromyces sect. Islandici</taxon>
    </lineage>
</organism>
<keyword evidence="2" id="KW-1185">Reference proteome</keyword>
<gene>
    <name evidence="1" type="ORF">TRUGW13939_01846</name>
</gene>
<name>A0A7H8QLF1_TALRU</name>
<evidence type="ECO:0000313" key="2">
    <source>
        <dbReference type="Proteomes" id="UP000509510"/>
    </source>
</evidence>
<dbReference type="KEGG" id="trg:TRUGW13939_01846"/>
<accession>A0A7H8QLF1</accession>
<proteinExistence type="predicted"/>
<evidence type="ECO:0000313" key="1">
    <source>
        <dbReference type="EMBL" id="QKX54757.1"/>
    </source>
</evidence>